<dbReference type="PANTHER" id="PTHR37812">
    <property type="entry name" value="MU-LIKE PROPHAGE FLUMU PROTEIN C"/>
    <property type="match status" value="1"/>
</dbReference>
<dbReference type="Gene3D" id="1.10.10.60">
    <property type="entry name" value="Homeodomain-like"/>
    <property type="match status" value="2"/>
</dbReference>
<feature type="region of interest" description="Disordered" evidence="1">
    <location>
        <begin position="130"/>
        <end position="149"/>
    </location>
</feature>
<evidence type="ECO:0000313" key="7">
    <source>
        <dbReference type="Proteomes" id="UP000512322"/>
    </source>
</evidence>
<evidence type="ECO:0000313" key="6">
    <source>
        <dbReference type="EMBL" id="QMF69706.1"/>
    </source>
</evidence>
<reference evidence="4" key="3">
    <citation type="submission" date="2023-07" db="EMBL/GenBank/DDBJ databases">
        <title>High risk of intestinal colonization with ESBL-producing Escherichia coli among soldiers of military contingents in specific geographic regions.</title>
        <authorList>
            <person name="Literacka E."/>
        </authorList>
    </citation>
    <scope>NUCLEOTIDE SEQUENCE</scope>
    <source>
        <strain evidence="4">33</strain>
    </source>
</reference>
<evidence type="ECO:0000259" key="2">
    <source>
        <dbReference type="Pfam" id="PF08765"/>
    </source>
</evidence>
<sequence length="149" mass="17668">MKQMKEQDLFEDLRDDSVLEYLHDYQENTAYPALLSELNALLRKELARIGADPAHSLELVVAICRHIGGMQVYVPRGNILENLVRDMRIWRDFNGHNIPELVQRYGVTYKTVYKAIKRMRRLERNKYQPDLFYPSPNLPHPVRRPPRRP</sequence>
<dbReference type="RefSeq" id="WP_040100375.1">
    <property type="nucleotide sequence ID" value="NZ_BDLM01000009.1"/>
</dbReference>
<dbReference type="Pfam" id="PF08765">
    <property type="entry name" value="Mor"/>
    <property type="match status" value="1"/>
</dbReference>
<dbReference type="EMBL" id="CP057293">
    <property type="protein sequence ID" value="QMF69706.1"/>
    <property type="molecule type" value="Genomic_DNA"/>
</dbReference>
<accession>A0A0C2AXE9</accession>
<dbReference type="Proteomes" id="UP000512322">
    <property type="component" value="Chromosome"/>
</dbReference>
<evidence type="ECO:0000313" key="3">
    <source>
        <dbReference type="EMBL" id="EFI6954988.1"/>
    </source>
</evidence>
<protein>
    <submittedName>
        <fullName evidence="4">Mor transcription activator family protein</fullName>
    </submittedName>
    <submittedName>
        <fullName evidence="5">Transcriptional regulator</fullName>
    </submittedName>
</protein>
<dbReference type="Proteomes" id="UP001174465">
    <property type="component" value="Unassembled WGS sequence"/>
</dbReference>
<name>A0A0C2AXE9_ECOLX</name>
<dbReference type="AlphaFoldDB" id="A0A0C2AXE9"/>
<dbReference type="InterPro" id="IPR009057">
    <property type="entry name" value="Homeodomain-like_sf"/>
</dbReference>
<organism evidence="5 7">
    <name type="scientific">Escherichia coli</name>
    <dbReference type="NCBI Taxonomy" id="562"/>
    <lineage>
        <taxon>Bacteria</taxon>
        <taxon>Pseudomonadati</taxon>
        <taxon>Pseudomonadota</taxon>
        <taxon>Gammaproteobacteria</taxon>
        <taxon>Enterobacterales</taxon>
        <taxon>Enterobacteriaceae</taxon>
        <taxon>Escherichia</taxon>
    </lineage>
</organism>
<evidence type="ECO:0000313" key="5">
    <source>
        <dbReference type="EMBL" id="QMF67746.1"/>
    </source>
</evidence>
<dbReference type="InterPro" id="IPR052411">
    <property type="entry name" value="c-mor_Regulatory_Protein"/>
</dbReference>
<dbReference type="InterPro" id="IPR014875">
    <property type="entry name" value="Mor_transcription_activator"/>
</dbReference>
<evidence type="ECO:0000256" key="1">
    <source>
        <dbReference type="SAM" id="MobiDB-lite"/>
    </source>
</evidence>
<dbReference type="EMBL" id="CP057293">
    <property type="protein sequence ID" value="QMF67746.1"/>
    <property type="molecule type" value="Genomic_DNA"/>
</dbReference>
<gene>
    <name evidence="3" type="ORF">BCB93_004715</name>
    <name evidence="5" type="ORF">HVY77_12645</name>
    <name evidence="6" type="ORF">HVY77_24075</name>
    <name evidence="4" type="ORF">Q2V64_26955</name>
</gene>
<dbReference type="SUPFAM" id="SSF46689">
    <property type="entry name" value="Homeodomain-like"/>
    <property type="match status" value="1"/>
</dbReference>
<dbReference type="EMBL" id="JAUKZB010000056">
    <property type="protein sequence ID" value="MDO2733253.1"/>
    <property type="molecule type" value="Genomic_DNA"/>
</dbReference>
<proteinExistence type="predicted"/>
<evidence type="ECO:0000313" key="4">
    <source>
        <dbReference type="EMBL" id="MDO2733253.1"/>
    </source>
</evidence>
<feature type="domain" description="Mor transcription activator" evidence="2">
    <location>
        <begin position="31"/>
        <end position="131"/>
    </location>
</feature>
<reference evidence="5 7" key="2">
    <citation type="submission" date="2020-06" db="EMBL/GenBank/DDBJ databases">
        <title>REHAB project genomes.</title>
        <authorList>
            <person name="Shaw L.P."/>
        </authorList>
    </citation>
    <scope>NUCLEOTIDE SEQUENCE [LARGE SCALE GENOMIC DNA]</scope>
    <source>
        <strain evidence="5 7">RHB30-C10</strain>
    </source>
</reference>
<dbReference type="EMBL" id="AASZRA010000043">
    <property type="protein sequence ID" value="EFI6954988.1"/>
    <property type="molecule type" value="Genomic_DNA"/>
</dbReference>
<dbReference type="PANTHER" id="PTHR37812:SF1">
    <property type="entry name" value="MU-LIKE PROPHAGE FLUMU PROTEIN C"/>
    <property type="match status" value="1"/>
</dbReference>
<reference evidence="3" key="1">
    <citation type="submission" date="2020-02" db="EMBL/GenBank/DDBJ databases">
        <authorList>
            <consortium name="GenomeTrakr network: Whole genome sequencing for foodborne pathogen traceback"/>
        </authorList>
    </citation>
    <scope>NUCLEOTIDE SEQUENCE</scope>
    <source>
        <strain evidence="3">CFSAN046653</strain>
    </source>
</reference>
<dbReference type="Proteomes" id="UP000775646">
    <property type="component" value="Unassembled WGS sequence"/>
</dbReference>